<dbReference type="AlphaFoldDB" id="A0A4Y7SV77"/>
<dbReference type="GO" id="GO:0051209">
    <property type="term" value="P:release of sequestered calcium ion into cytosol"/>
    <property type="evidence" value="ECO:0007669"/>
    <property type="project" value="TreeGrafter"/>
</dbReference>
<dbReference type="SMART" id="SM00149">
    <property type="entry name" value="PLCYc"/>
    <property type="match status" value="1"/>
</dbReference>
<feature type="domain" description="Phosphatidylinositol-specific phospholipase C X" evidence="3">
    <location>
        <begin position="72"/>
        <end position="211"/>
    </location>
</feature>
<dbReference type="InterPro" id="IPR000909">
    <property type="entry name" value="PLipase_C_PInositol-sp_X_dom"/>
</dbReference>
<protein>
    <recommendedName>
        <fullName evidence="1">Phosphoinositide phospholipase C</fullName>
        <ecNumber evidence="1">3.1.4.11</ecNumber>
    </recommendedName>
</protein>
<dbReference type="STRING" id="71717.A0A4Y7SV77"/>
<name>A0A4Y7SV77_COPMI</name>
<accession>A0A4Y7SV77</accession>
<keyword evidence="1" id="KW-0378">Hydrolase</keyword>
<dbReference type="Gene3D" id="3.20.20.190">
    <property type="entry name" value="Phosphatidylinositol (PI) phosphodiesterase"/>
    <property type="match status" value="2"/>
</dbReference>
<dbReference type="OrthoDB" id="269822at2759"/>
<dbReference type="InterPro" id="IPR001192">
    <property type="entry name" value="PI-PLC_fam"/>
</dbReference>
<dbReference type="PANTHER" id="PTHR10336">
    <property type="entry name" value="PHOSPHOINOSITIDE-SPECIFIC PHOSPHOLIPASE C FAMILY PROTEIN"/>
    <property type="match status" value="1"/>
</dbReference>
<keyword evidence="6" id="KW-1185">Reference proteome</keyword>
<dbReference type="GO" id="GO:0004435">
    <property type="term" value="F:phosphatidylinositol-4,5-bisphosphate phospholipase C activity"/>
    <property type="evidence" value="ECO:0007669"/>
    <property type="project" value="UniProtKB-EC"/>
</dbReference>
<dbReference type="EMBL" id="QPFP01000054">
    <property type="protein sequence ID" value="TEB25775.1"/>
    <property type="molecule type" value="Genomic_DNA"/>
</dbReference>
<dbReference type="EC" id="3.1.4.11" evidence="1"/>
<dbReference type="SMART" id="SM00148">
    <property type="entry name" value="PLCXc"/>
    <property type="match status" value="1"/>
</dbReference>
<evidence type="ECO:0000259" key="3">
    <source>
        <dbReference type="SMART" id="SM00148"/>
    </source>
</evidence>
<evidence type="ECO:0000256" key="1">
    <source>
        <dbReference type="RuleBase" id="RU361133"/>
    </source>
</evidence>
<dbReference type="PRINTS" id="PR00390">
    <property type="entry name" value="PHPHLIPASEC"/>
</dbReference>
<reference evidence="5 6" key="1">
    <citation type="journal article" date="2019" name="Nat. Ecol. Evol.">
        <title>Megaphylogeny resolves global patterns of mushroom evolution.</title>
        <authorList>
            <person name="Varga T."/>
            <person name="Krizsan K."/>
            <person name="Foldi C."/>
            <person name="Dima B."/>
            <person name="Sanchez-Garcia M."/>
            <person name="Sanchez-Ramirez S."/>
            <person name="Szollosi G.J."/>
            <person name="Szarkandi J.G."/>
            <person name="Papp V."/>
            <person name="Albert L."/>
            <person name="Andreopoulos W."/>
            <person name="Angelini C."/>
            <person name="Antonin V."/>
            <person name="Barry K.W."/>
            <person name="Bougher N.L."/>
            <person name="Buchanan P."/>
            <person name="Buyck B."/>
            <person name="Bense V."/>
            <person name="Catcheside P."/>
            <person name="Chovatia M."/>
            <person name="Cooper J."/>
            <person name="Damon W."/>
            <person name="Desjardin D."/>
            <person name="Finy P."/>
            <person name="Geml J."/>
            <person name="Haridas S."/>
            <person name="Hughes K."/>
            <person name="Justo A."/>
            <person name="Karasinski D."/>
            <person name="Kautmanova I."/>
            <person name="Kiss B."/>
            <person name="Kocsube S."/>
            <person name="Kotiranta H."/>
            <person name="LaButti K.M."/>
            <person name="Lechner B.E."/>
            <person name="Liimatainen K."/>
            <person name="Lipzen A."/>
            <person name="Lukacs Z."/>
            <person name="Mihaltcheva S."/>
            <person name="Morgado L.N."/>
            <person name="Niskanen T."/>
            <person name="Noordeloos M.E."/>
            <person name="Ohm R.A."/>
            <person name="Ortiz-Santana B."/>
            <person name="Ovrebo C."/>
            <person name="Racz N."/>
            <person name="Riley R."/>
            <person name="Savchenko A."/>
            <person name="Shiryaev A."/>
            <person name="Soop K."/>
            <person name="Spirin V."/>
            <person name="Szebenyi C."/>
            <person name="Tomsovsky M."/>
            <person name="Tulloss R.E."/>
            <person name="Uehling J."/>
            <person name="Grigoriev I.V."/>
            <person name="Vagvolgyi C."/>
            <person name="Papp T."/>
            <person name="Martin F.M."/>
            <person name="Miettinen O."/>
            <person name="Hibbett D.S."/>
            <person name="Nagy L.G."/>
        </authorList>
    </citation>
    <scope>NUCLEOTIDE SEQUENCE [LARGE SCALE GENOMIC DNA]</scope>
    <source>
        <strain evidence="5 6">FP101781</strain>
    </source>
</reference>
<evidence type="ECO:0000259" key="4">
    <source>
        <dbReference type="SMART" id="SM00149"/>
    </source>
</evidence>
<dbReference type="SUPFAM" id="SSF51695">
    <property type="entry name" value="PLC-like phosphodiesterases"/>
    <property type="match status" value="1"/>
</dbReference>
<dbReference type="GO" id="GO:0048015">
    <property type="term" value="P:phosphatidylinositol-mediated signaling"/>
    <property type="evidence" value="ECO:0007669"/>
    <property type="project" value="TreeGrafter"/>
</dbReference>
<keyword evidence="1" id="KW-0442">Lipid degradation</keyword>
<keyword evidence="1" id="KW-0443">Lipid metabolism</keyword>
<evidence type="ECO:0000313" key="6">
    <source>
        <dbReference type="Proteomes" id="UP000298030"/>
    </source>
</evidence>
<evidence type="ECO:0000313" key="5">
    <source>
        <dbReference type="EMBL" id="TEB25775.1"/>
    </source>
</evidence>
<feature type="domain" description="PI-PLC Y-box" evidence="4">
    <location>
        <begin position="209"/>
        <end position="302"/>
    </location>
</feature>
<dbReference type="GO" id="GO:0016042">
    <property type="term" value="P:lipid catabolic process"/>
    <property type="evidence" value="ECO:0007669"/>
    <property type="project" value="UniProtKB-KW"/>
</dbReference>
<comment type="caution">
    <text evidence="5">The sequence shown here is derived from an EMBL/GenBank/DDBJ whole genome shotgun (WGS) entry which is preliminary data.</text>
</comment>
<sequence>MAAPISQTHSSAAPRVKIRRVSMAADLDKVQTRPRWIVVAGQLHVFDIHTEHNLQSSTRSTTTADAQNRPRPDNSYPLTDYFISSSHNTYLLAAQILGKSSAGCYTHVLSRGCRCVEIDSTHGYTLSVSVPFADVCRAIGDYINETYGPYNPDIRSGLDFPILVSLECHVPYDQQADLAQTMKEIWGDRLVQGPIEGIDDDWVRRIVVMVEKDTSGSAKPSRKWDDSSSSSSSESEDSESDGDYFDLGYYARSVKPAKGWLVKRTRIRSTNLDPSKFWRSMQMNEGLFVGTSGWVLKPDHMRKRRNLEFAQGANAQPSVQQKVKLRGHLVGVQREYSPEPNGRRGKTFNTYVRTELFYHRESTPKTMKLQHDPELGADGVWHEDACSSTKDEFGKDDRISTFCSPVDRLVLGEWLLVRLMNTKGKDIGTTALVKFELDV</sequence>
<dbReference type="InterPro" id="IPR001711">
    <property type="entry name" value="PLipase_C_Pinositol-sp_Y"/>
</dbReference>
<dbReference type="PROSITE" id="PS50007">
    <property type="entry name" value="PIPLC_X_DOMAIN"/>
    <property type="match status" value="1"/>
</dbReference>
<feature type="region of interest" description="Disordered" evidence="2">
    <location>
        <begin position="216"/>
        <end position="241"/>
    </location>
</feature>
<comment type="catalytic activity">
    <reaction evidence="1">
        <text>a 1,2-diacyl-sn-glycero-3-phospho-(1D-myo-inositol-4,5-bisphosphate) + H2O = 1D-myo-inositol 1,4,5-trisphosphate + a 1,2-diacyl-sn-glycerol + H(+)</text>
        <dbReference type="Rhea" id="RHEA:33179"/>
        <dbReference type="ChEBI" id="CHEBI:15377"/>
        <dbReference type="ChEBI" id="CHEBI:15378"/>
        <dbReference type="ChEBI" id="CHEBI:17815"/>
        <dbReference type="ChEBI" id="CHEBI:58456"/>
        <dbReference type="ChEBI" id="CHEBI:203600"/>
        <dbReference type="EC" id="3.1.4.11"/>
    </reaction>
</comment>
<organism evidence="5 6">
    <name type="scientific">Coprinellus micaceus</name>
    <name type="common">Glistening ink-cap mushroom</name>
    <name type="synonym">Coprinus micaceus</name>
    <dbReference type="NCBI Taxonomy" id="71717"/>
    <lineage>
        <taxon>Eukaryota</taxon>
        <taxon>Fungi</taxon>
        <taxon>Dikarya</taxon>
        <taxon>Basidiomycota</taxon>
        <taxon>Agaricomycotina</taxon>
        <taxon>Agaricomycetes</taxon>
        <taxon>Agaricomycetidae</taxon>
        <taxon>Agaricales</taxon>
        <taxon>Agaricineae</taxon>
        <taxon>Psathyrellaceae</taxon>
        <taxon>Coprinellus</taxon>
    </lineage>
</organism>
<dbReference type="InterPro" id="IPR017946">
    <property type="entry name" value="PLC-like_Pdiesterase_TIM-brl"/>
</dbReference>
<proteinExistence type="predicted"/>
<feature type="compositionally biased region" description="Polar residues" evidence="2">
    <location>
        <begin position="54"/>
        <end position="66"/>
    </location>
</feature>
<feature type="region of interest" description="Disordered" evidence="2">
    <location>
        <begin position="54"/>
        <end position="73"/>
    </location>
</feature>
<dbReference type="Pfam" id="PF00388">
    <property type="entry name" value="PI-PLC-X"/>
    <property type="match status" value="1"/>
</dbReference>
<dbReference type="PANTHER" id="PTHR10336:SF169">
    <property type="entry name" value="PHOSPHOINOSITIDE PHOSPHOLIPASE C"/>
    <property type="match status" value="1"/>
</dbReference>
<dbReference type="Proteomes" id="UP000298030">
    <property type="component" value="Unassembled WGS sequence"/>
</dbReference>
<evidence type="ECO:0000256" key="2">
    <source>
        <dbReference type="SAM" id="MobiDB-lite"/>
    </source>
</evidence>
<gene>
    <name evidence="5" type="ORF">FA13DRAFT_1738098</name>
</gene>